<proteinExistence type="inferred from homology"/>
<keyword evidence="2" id="KW-0349">Heme</keyword>
<evidence type="ECO:0000256" key="1">
    <source>
        <dbReference type="ARBA" id="ARBA00010617"/>
    </source>
</evidence>
<comment type="caution">
    <text evidence="3">The sequence shown here is derived from an EMBL/GenBank/DDBJ whole genome shotgun (WGS) entry which is preliminary data.</text>
</comment>
<keyword evidence="2" id="KW-0408">Iron</keyword>
<dbReference type="RefSeq" id="WP_169491780.1">
    <property type="nucleotide sequence ID" value="NZ_JABBGM010000001.1"/>
</dbReference>
<dbReference type="GO" id="GO:0016705">
    <property type="term" value="F:oxidoreductase activity, acting on paired donors, with incorporation or reduction of molecular oxygen"/>
    <property type="evidence" value="ECO:0007669"/>
    <property type="project" value="InterPro"/>
</dbReference>
<dbReference type="EMBL" id="JABBGM010000001">
    <property type="protein sequence ID" value="NML92544.1"/>
    <property type="molecule type" value="Genomic_DNA"/>
</dbReference>
<organism evidence="3 4">
    <name type="scientific">Novosphingobium olei</name>
    <dbReference type="NCBI Taxonomy" id="2728851"/>
    <lineage>
        <taxon>Bacteria</taxon>
        <taxon>Pseudomonadati</taxon>
        <taxon>Pseudomonadota</taxon>
        <taxon>Alphaproteobacteria</taxon>
        <taxon>Sphingomonadales</taxon>
        <taxon>Sphingomonadaceae</taxon>
        <taxon>Novosphingobium</taxon>
    </lineage>
</organism>
<evidence type="ECO:0000256" key="2">
    <source>
        <dbReference type="RuleBase" id="RU000461"/>
    </source>
</evidence>
<dbReference type="AlphaFoldDB" id="A0A7Y0G974"/>
<dbReference type="InterPro" id="IPR036396">
    <property type="entry name" value="Cyt_P450_sf"/>
</dbReference>
<evidence type="ECO:0000313" key="3">
    <source>
        <dbReference type="EMBL" id="NML92544.1"/>
    </source>
</evidence>
<dbReference type="PANTHER" id="PTHR46696:SF6">
    <property type="entry name" value="P450, PUTATIVE (EUROFUNG)-RELATED"/>
    <property type="match status" value="1"/>
</dbReference>
<accession>A0A7Y0G974</accession>
<dbReference type="Pfam" id="PF00067">
    <property type="entry name" value="p450"/>
    <property type="match status" value="1"/>
</dbReference>
<dbReference type="PANTHER" id="PTHR46696">
    <property type="entry name" value="P450, PUTATIVE (EUROFUNG)-RELATED"/>
    <property type="match status" value="1"/>
</dbReference>
<sequence>MATLAPSNSAADPARPAHVPADHVVDVDIYAPPRIAELGFHHAWRELQANSPAVVWTPQNEGHWIALSGDALRDVQSDAARFSSRVIVLPRSIGEGHGLIPTTIDPPEHRPYRVLLNAHLNPATVRGLDDTIRQTAIDLIDGFIADGGCDFTARYAEIFPIRVFMAMVGLPESEAATIRHWASCMTRPGMDMSFEDAKQAFFDRLAPVVDERRAQPGEDMLSGMMAAQMPGLDRRLTRDEALKISTQVLIAGVDTVVNFLGFVIVELARDPALRAQLRAMGDNVMPAVNEFFRRFGLVTIAREVRDDIADFHGVSLKAGDMICIPTQVHGLDETLNPDPLAIDFARRRAPHSAFGSGPHMCPGQELARKEVAITLEEWLRRIPDFALAPDADLSPVPGIVGALRRVTLTWPA</sequence>
<keyword evidence="2" id="KW-0503">Monooxygenase</keyword>
<dbReference type="GO" id="GO:0005506">
    <property type="term" value="F:iron ion binding"/>
    <property type="evidence" value="ECO:0007669"/>
    <property type="project" value="InterPro"/>
</dbReference>
<dbReference type="CDD" id="cd11035">
    <property type="entry name" value="P450cam-like"/>
    <property type="match status" value="1"/>
</dbReference>
<evidence type="ECO:0000313" key="4">
    <source>
        <dbReference type="Proteomes" id="UP000583556"/>
    </source>
</evidence>
<protein>
    <submittedName>
        <fullName evidence="3">Cytochrome P450</fullName>
    </submittedName>
</protein>
<dbReference type="SUPFAM" id="SSF48264">
    <property type="entry name" value="Cytochrome P450"/>
    <property type="match status" value="1"/>
</dbReference>
<keyword evidence="2" id="KW-0479">Metal-binding</keyword>
<dbReference type="InterPro" id="IPR002397">
    <property type="entry name" value="Cyt_P450_B"/>
</dbReference>
<gene>
    <name evidence="3" type="ORF">HHL27_02525</name>
</gene>
<dbReference type="PRINTS" id="PR00359">
    <property type="entry name" value="BP450"/>
</dbReference>
<dbReference type="PROSITE" id="PS00086">
    <property type="entry name" value="CYTOCHROME_P450"/>
    <property type="match status" value="1"/>
</dbReference>
<name>A0A7Y0G974_9SPHN</name>
<dbReference type="GO" id="GO:0004497">
    <property type="term" value="F:monooxygenase activity"/>
    <property type="evidence" value="ECO:0007669"/>
    <property type="project" value="UniProtKB-KW"/>
</dbReference>
<dbReference type="InterPro" id="IPR001128">
    <property type="entry name" value="Cyt_P450"/>
</dbReference>
<reference evidence="3 4" key="1">
    <citation type="submission" date="2020-04" db="EMBL/GenBank/DDBJ databases">
        <title>Novosphingobium sp. TW-4 isolated from soil.</title>
        <authorList>
            <person name="Dahal R.H."/>
            <person name="Chaudhary D.K."/>
        </authorList>
    </citation>
    <scope>NUCLEOTIDE SEQUENCE [LARGE SCALE GENOMIC DNA]</scope>
    <source>
        <strain evidence="3 4">TW-4</strain>
    </source>
</reference>
<dbReference type="InterPro" id="IPR017972">
    <property type="entry name" value="Cyt_P450_CS"/>
</dbReference>
<dbReference type="GO" id="GO:0020037">
    <property type="term" value="F:heme binding"/>
    <property type="evidence" value="ECO:0007669"/>
    <property type="project" value="InterPro"/>
</dbReference>
<dbReference type="Gene3D" id="1.10.630.10">
    <property type="entry name" value="Cytochrome P450"/>
    <property type="match status" value="1"/>
</dbReference>
<keyword evidence="4" id="KW-1185">Reference proteome</keyword>
<comment type="similarity">
    <text evidence="1 2">Belongs to the cytochrome P450 family.</text>
</comment>
<dbReference type="Proteomes" id="UP000583556">
    <property type="component" value="Unassembled WGS sequence"/>
</dbReference>
<keyword evidence="2" id="KW-0560">Oxidoreductase</keyword>